<evidence type="ECO:0000256" key="4">
    <source>
        <dbReference type="ARBA" id="ARBA00023136"/>
    </source>
</evidence>
<reference evidence="7" key="1">
    <citation type="journal article" date="2021" name="Microb. Physiol.">
        <title>Proteogenomic Insights into the Physiology of Marine, Sulfate-Reducing, Filamentous Desulfonema limicola and Desulfonema magnum.</title>
        <authorList>
            <person name="Schnaars V."/>
            <person name="Wohlbrand L."/>
            <person name="Scheve S."/>
            <person name="Hinrichs C."/>
            <person name="Reinhardt R."/>
            <person name="Rabus R."/>
        </authorList>
    </citation>
    <scope>NUCLEOTIDE SEQUENCE</scope>
    <source>
        <strain evidence="7">5ac10</strain>
    </source>
</reference>
<evidence type="ECO:0000256" key="2">
    <source>
        <dbReference type="ARBA" id="ARBA00022692"/>
    </source>
</evidence>
<keyword evidence="1" id="KW-1003">Cell membrane</keyword>
<feature type="transmembrane region" description="Helical" evidence="6">
    <location>
        <begin position="6"/>
        <end position="28"/>
    </location>
</feature>
<dbReference type="KEGG" id="dli:dnl_55260"/>
<evidence type="ECO:0000256" key="3">
    <source>
        <dbReference type="ARBA" id="ARBA00022989"/>
    </source>
</evidence>
<feature type="coiled-coil region" evidence="5">
    <location>
        <begin position="306"/>
        <end position="342"/>
    </location>
</feature>
<dbReference type="InterPro" id="IPR022853">
    <property type="entry name" value="FloA"/>
</dbReference>
<accession>A0A975BD32</accession>
<keyword evidence="5" id="KW-0175">Coiled coil</keyword>
<keyword evidence="2 6" id="KW-0812">Transmembrane</keyword>
<keyword evidence="3 6" id="KW-1133">Transmembrane helix</keyword>
<evidence type="ECO:0000313" key="7">
    <source>
        <dbReference type="EMBL" id="QTA83132.1"/>
    </source>
</evidence>
<name>A0A975BD32_9BACT</name>
<organism evidence="7 8">
    <name type="scientific">Desulfonema limicola</name>
    <dbReference type="NCBI Taxonomy" id="45656"/>
    <lineage>
        <taxon>Bacteria</taxon>
        <taxon>Pseudomonadati</taxon>
        <taxon>Thermodesulfobacteriota</taxon>
        <taxon>Desulfobacteria</taxon>
        <taxon>Desulfobacterales</taxon>
        <taxon>Desulfococcaceae</taxon>
        <taxon>Desulfonema</taxon>
    </lineage>
</organism>
<dbReference type="Pfam" id="PF12127">
    <property type="entry name" value="FloA"/>
    <property type="match status" value="2"/>
</dbReference>
<dbReference type="AlphaFoldDB" id="A0A975BD32"/>
<dbReference type="RefSeq" id="WP_207688964.1">
    <property type="nucleotide sequence ID" value="NZ_CP061799.1"/>
</dbReference>
<keyword evidence="8" id="KW-1185">Reference proteome</keyword>
<evidence type="ECO:0000256" key="6">
    <source>
        <dbReference type="SAM" id="Phobius"/>
    </source>
</evidence>
<protein>
    <submittedName>
        <fullName evidence="7">UPF0365</fullName>
    </submittedName>
</protein>
<dbReference type="Proteomes" id="UP000663720">
    <property type="component" value="Chromosome"/>
</dbReference>
<keyword evidence="4 6" id="KW-0472">Membrane</keyword>
<proteinExistence type="predicted"/>
<sequence length="389" mass="43096">MENITIIKIIAVLLVIIGILTAVIIFLYKVKSLWLRAQLMGIRINPLKLLFMRMGRRDPSLFLELTIKSAQNNLDLDSKKIESLIASNTIEDARKIIDALALAKRSGIPDDFDFFQSFILEGGDIKVLMESKNLADKAGLEINLSDLSGHALSNGNIKQVVKSMSMAKKADLNLSFNHAAAIDMAGHDIFDAVLTAVQPKIIKTEPVTAITKNGIRMSASARITIETNLDHLIGGAGRETILSRAGESLIAAISSAESHNDILEHPESVSDKVWKEEMDEDTAFNILSLELTDIEIVENIGEKQRVQKAETDAKIARADAERKEHEVRIKIMETRARLMEEEIKIPSAMAQALSSGKLGITDYYKFKKLRTGMMDKDLSAKNLKNNEES</sequence>
<gene>
    <name evidence="7" type="ORF">dnl_55260</name>
</gene>
<dbReference type="EMBL" id="CP061799">
    <property type="protein sequence ID" value="QTA83132.1"/>
    <property type="molecule type" value="Genomic_DNA"/>
</dbReference>
<evidence type="ECO:0000313" key="8">
    <source>
        <dbReference type="Proteomes" id="UP000663720"/>
    </source>
</evidence>
<evidence type="ECO:0000256" key="5">
    <source>
        <dbReference type="SAM" id="Coils"/>
    </source>
</evidence>
<evidence type="ECO:0000256" key="1">
    <source>
        <dbReference type="ARBA" id="ARBA00022475"/>
    </source>
</evidence>